<keyword evidence="12" id="KW-1185">Reference proteome</keyword>
<feature type="domain" description="BTB" evidence="10">
    <location>
        <begin position="1091"/>
        <end position="1142"/>
    </location>
</feature>
<evidence type="ECO:0000259" key="10">
    <source>
        <dbReference type="PROSITE" id="PS50097"/>
    </source>
</evidence>
<feature type="compositionally biased region" description="Basic residues" evidence="9">
    <location>
        <begin position="754"/>
        <end position="766"/>
    </location>
</feature>
<feature type="repeat" description="ARM" evidence="8">
    <location>
        <begin position="261"/>
        <end position="303"/>
    </location>
</feature>
<dbReference type="InterPro" id="IPR000225">
    <property type="entry name" value="Armadillo"/>
</dbReference>
<dbReference type="InterPro" id="IPR011333">
    <property type="entry name" value="SKP1/BTB/POZ_sf"/>
</dbReference>
<dbReference type="InterPro" id="IPR000210">
    <property type="entry name" value="BTB/POZ_dom"/>
</dbReference>
<feature type="compositionally biased region" description="Gly residues" evidence="9">
    <location>
        <begin position="776"/>
        <end position="786"/>
    </location>
</feature>
<accession>A0A2R5GU27</accession>
<comment type="similarity">
    <text evidence="2">Belongs to the beta-catenin family.</text>
</comment>
<feature type="region of interest" description="Disordered" evidence="9">
    <location>
        <begin position="1058"/>
        <end position="1078"/>
    </location>
</feature>
<organism evidence="11 12">
    <name type="scientific">Hondaea fermentalgiana</name>
    <dbReference type="NCBI Taxonomy" id="2315210"/>
    <lineage>
        <taxon>Eukaryota</taxon>
        <taxon>Sar</taxon>
        <taxon>Stramenopiles</taxon>
        <taxon>Bigyra</taxon>
        <taxon>Labyrinthulomycetes</taxon>
        <taxon>Thraustochytrida</taxon>
        <taxon>Thraustochytriidae</taxon>
        <taxon>Hondaea</taxon>
    </lineage>
</organism>
<feature type="compositionally biased region" description="Basic and acidic residues" evidence="9">
    <location>
        <begin position="1"/>
        <end position="10"/>
    </location>
</feature>
<gene>
    <name evidence="11" type="ORF">FCC1311_083782</name>
</gene>
<proteinExistence type="inferred from homology"/>
<name>A0A2R5GU27_9STRA</name>
<keyword evidence="6" id="KW-0449">Lipoprotein</keyword>
<dbReference type="PROSITE" id="PS50097">
    <property type="entry name" value="BTB"/>
    <property type="match status" value="1"/>
</dbReference>
<comment type="subcellular location">
    <subcellularLocation>
        <location evidence="1">Vacuole membrane</location>
        <topology evidence="1">Lipid-anchor</topology>
    </subcellularLocation>
</comment>
<dbReference type="GO" id="GO:0071562">
    <property type="term" value="P:nucleus-vacuole junction assembly"/>
    <property type="evidence" value="ECO:0007669"/>
    <property type="project" value="InterPro"/>
</dbReference>
<keyword evidence="5" id="KW-0472">Membrane</keyword>
<dbReference type="SMART" id="SM00225">
    <property type="entry name" value="BTB"/>
    <property type="match status" value="1"/>
</dbReference>
<feature type="repeat" description="ARM" evidence="8">
    <location>
        <begin position="507"/>
        <end position="535"/>
    </location>
</feature>
<dbReference type="EMBL" id="BEYU01000115">
    <property type="protein sequence ID" value="GBG32153.1"/>
    <property type="molecule type" value="Genomic_DNA"/>
</dbReference>
<dbReference type="SMART" id="SM00185">
    <property type="entry name" value="ARM"/>
    <property type="match status" value="12"/>
</dbReference>
<feature type="repeat" description="ARM" evidence="8">
    <location>
        <begin position="220"/>
        <end position="262"/>
    </location>
</feature>
<evidence type="ECO:0000256" key="7">
    <source>
        <dbReference type="ARBA" id="ARBA00026209"/>
    </source>
</evidence>
<dbReference type="SUPFAM" id="SSF54695">
    <property type="entry name" value="POZ domain"/>
    <property type="match status" value="1"/>
</dbReference>
<dbReference type="Proteomes" id="UP000241890">
    <property type="component" value="Unassembled WGS sequence"/>
</dbReference>
<keyword evidence="3" id="KW-0926">Vacuole</keyword>
<evidence type="ECO:0000313" key="12">
    <source>
        <dbReference type="Proteomes" id="UP000241890"/>
    </source>
</evidence>
<dbReference type="InterPro" id="IPR045156">
    <property type="entry name" value="Vac8"/>
</dbReference>
<dbReference type="Gene3D" id="1.25.10.10">
    <property type="entry name" value="Leucine-rich Repeat Variant"/>
    <property type="match status" value="3"/>
</dbReference>
<feature type="repeat" description="ARM" evidence="8">
    <location>
        <begin position="343"/>
        <end position="385"/>
    </location>
</feature>
<feature type="region of interest" description="Disordered" evidence="9">
    <location>
        <begin position="655"/>
        <end position="676"/>
    </location>
</feature>
<comment type="caution">
    <text evidence="11">The sequence shown here is derived from an EMBL/GenBank/DDBJ whole genome shotgun (WGS) entry which is preliminary data.</text>
</comment>
<dbReference type="GO" id="GO:0043495">
    <property type="term" value="F:protein-membrane adaptor activity"/>
    <property type="evidence" value="ECO:0007669"/>
    <property type="project" value="InterPro"/>
</dbReference>
<dbReference type="Pfam" id="PF00514">
    <property type="entry name" value="Arm"/>
    <property type="match status" value="7"/>
</dbReference>
<dbReference type="OrthoDB" id="107770at2759"/>
<evidence type="ECO:0000256" key="2">
    <source>
        <dbReference type="ARBA" id="ARBA00005462"/>
    </source>
</evidence>
<dbReference type="Gene3D" id="3.30.710.10">
    <property type="entry name" value="Potassium Channel Kv1.1, Chain A"/>
    <property type="match status" value="1"/>
</dbReference>
<dbReference type="Pfam" id="PF00651">
    <property type="entry name" value="BTB"/>
    <property type="match status" value="1"/>
</dbReference>
<evidence type="ECO:0000256" key="4">
    <source>
        <dbReference type="ARBA" id="ARBA00022737"/>
    </source>
</evidence>
<feature type="repeat" description="ARM" evidence="8">
    <location>
        <begin position="425"/>
        <end position="467"/>
    </location>
</feature>
<dbReference type="PANTHER" id="PTHR47249:SF1">
    <property type="entry name" value="VACUOLAR PROTEIN 8"/>
    <property type="match status" value="1"/>
</dbReference>
<dbReference type="InterPro" id="IPR011989">
    <property type="entry name" value="ARM-like"/>
</dbReference>
<reference evidence="11 12" key="1">
    <citation type="submission" date="2017-12" db="EMBL/GenBank/DDBJ databases">
        <title>Sequencing, de novo assembly and annotation of complete genome of a new Thraustochytrid species, strain FCC1311.</title>
        <authorList>
            <person name="Sedici K."/>
            <person name="Godart F."/>
            <person name="Aiese Cigliano R."/>
            <person name="Sanseverino W."/>
            <person name="Barakat M."/>
            <person name="Ortet P."/>
            <person name="Marechal E."/>
            <person name="Cagnac O."/>
            <person name="Amato A."/>
        </authorList>
    </citation>
    <scope>NUCLEOTIDE SEQUENCE [LARGE SCALE GENOMIC DNA]</scope>
</reference>
<evidence type="ECO:0000313" key="11">
    <source>
        <dbReference type="EMBL" id="GBG32153.1"/>
    </source>
</evidence>
<feature type="region of interest" description="Disordered" evidence="9">
    <location>
        <begin position="729"/>
        <end position="791"/>
    </location>
</feature>
<dbReference type="PROSITE" id="PS50176">
    <property type="entry name" value="ARM_REPEAT"/>
    <property type="match status" value="6"/>
</dbReference>
<protein>
    <recommendedName>
        <fullName evidence="7">Vacuolar protein 8</fullName>
    </recommendedName>
</protein>
<evidence type="ECO:0000256" key="6">
    <source>
        <dbReference type="ARBA" id="ARBA00023288"/>
    </source>
</evidence>
<evidence type="ECO:0000256" key="3">
    <source>
        <dbReference type="ARBA" id="ARBA00022554"/>
    </source>
</evidence>
<dbReference type="InParanoid" id="A0A2R5GU27"/>
<sequence>MEVQDDRDGNAVDSNADSEILPGTPDMQALVISREMVGLAQNDFSRHVLLEDPHMSRFESLLVSKRAQIRFNALRCLRDLCDSINGRYRVVEQGLVPVILSVLGQCGHLVEHQRLCLQIIRGLSLIEFGREELVQHATVSMLVKLIRSPDDDVRCSALRATFNLSVVNVRIRQSIVDCGALPFLIEASQVPSDGQCAAVGTLANLATEVDIKRAIVRKYNGLKPLLGLLRSNDTSILTHACRALFAIAANDENKLAITHEGGLPLLLDCMNSVCDAVRMNAAGALANLAIHPVNKLKLVERGALTHLRNLAFSGNCKIQRQVARCLFALAAHVENRKAILEENCLAALVHLLRSANFDVQVNAAGAIGNIAMTDDYKRPVVDSGALVRLIELASMPDTRVQRQAARAIFTLTAKEFSKRKLADNNGLPALIFLTKSRNEDIQRDAAGALANMAIGSENKDKIVSLGGLEPLISLLHSPTVAVQRQSARAIFALAGNANNQLAILKAGGLDPLINLLLSKNDEVQKHAAGAIANMANRHPARVVQGGALRMLVGIVLTHHSLEVRRQAARAVFNLTPPCNRRGQMVLTPYAGVAGEQQRVRHEMRALFETVLAANVTAPTYQRPIAKQRNTDSCAADDTDEEEEFSRCIQQQQQQQQFRQSGVGAGENRGRKRSCDDLLANVDTSSLRGSTGKRQSLAYDIIVSVPISDNSTTETALAEDQSEMYMETEGQQQIRLSSDASSDEEEKYADVAHPTSRRQSGRARTRAGVKSMSNQGAGRGVSMGGNGPSSRRSTATTAYMDFSGHAAILSARCDLIAALVDQKMRKLSRGAQKRRKGAEAVHTKTFSEIGEDPMTDDEDENTEEECPATQKMHIVIPEHLAFPREVWLAFMEYLYTDSVRKHAQVLRCDADVAHRLATLSLNVSLPRLCCFCLELCPSIATRNPAFRETTGDKARESTWVRDLSKLLPETVTESQRRRKGLGPISAVPDFSDIDVCLDPAFQQQGGAYSRSPRAAAAAVLTGTLPGPFLPCERPASMPVLPVIDSKGFGAMSLGHRDALDQDLSGHTSPKRIKTDRHSHQPAGGLFSLRGRFAAHKVILAARCAYFKAQFGSNARWKDASAPTVRFSASQQALRIFLRYLYCGTDPEITAALSEDPSVTLEVLVVANEYNLDGLQLLCESLLIGFVDENTVFVLLQELELVHAPLLRCICLSYLLETKNHEVPAAALTAMPRDSLTAEINGQSFDVQFLQSLAQELHATGVKWGFLASDSEAPSFPEHKLKQKSIKDYFNRNTADPRVEHC</sequence>
<feature type="region of interest" description="Disordered" evidence="9">
    <location>
        <begin position="1"/>
        <end position="23"/>
    </location>
</feature>
<keyword evidence="4" id="KW-0677">Repeat</keyword>
<dbReference type="InterPro" id="IPR016024">
    <property type="entry name" value="ARM-type_fold"/>
</dbReference>
<evidence type="ECO:0000256" key="5">
    <source>
        <dbReference type="ARBA" id="ARBA00023136"/>
    </source>
</evidence>
<dbReference type="PANTHER" id="PTHR47249">
    <property type="entry name" value="VACUOLAR PROTEIN 8"/>
    <property type="match status" value="1"/>
</dbReference>
<evidence type="ECO:0000256" key="1">
    <source>
        <dbReference type="ARBA" id="ARBA00004592"/>
    </source>
</evidence>
<dbReference type="GO" id="GO:0005774">
    <property type="term" value="C:vacuolar membrane"/>
    <property type="evidence" value="ECO:0007669"/>
    <property type="project" value="UniProtKB-SubCell"/>
</dbReference>
<feature type="repeat" description="ARM" evidence="8">
    <location>
        <begin position="466"/>
        <end position="508"/>
    </location>
</feature>
<feature type="compositionally biased region" description="Polar residues" evidence="9">
    <location>
        <begin position="729"/>
        <end position="739"/>
    </location>
</feature>
<dbReference type="SUPFAM" id="SSF48371">
    <property type="entry name" value="ARM repeat"/>
    <property type="match status" value="2"/>
</dbReference>
<evidence type="ECO:0000256" key="8">
    <source>
        <dbReference type="PROSITE-ProRule" id="PRU00259"/>
    </source>
</evidence>
<evidence type="ECO:0000256" key="9">
    <source>
        <dbReference type="SAM" id="MobiDB-lite"/>
    </source>
</evidence>